<feature type="transmembrane region" description="Helical" evidence="5">
    <location>
        <begin position="12"/>
        <end position="29"/>
    </location>
</feature>
<dbReference type="PANTHER" id="PTHR22550:SF5">
    <property type="entry name" value="LEUCINE ZIPPER PROTEIN 4"/>
    <property type="match status" value="1"/>
</dbReference>
<dbReference type="InterPro" id="IPR002035">
    <property type="entry name" value="VWF_A"/>
</dbReference>
<evidence type="ECO:0000259" key="6">
    <source>
        <dbReference type="PROSITE" id="PS50234"/>
    </source>
</evidence>
<evidence type="ECO:0000256" key="5">
    <source>
        <dbReference type="SAM" id="Phobius"/>
    </source>
</evidence>
<dbReference type="AlphaFoldDB" id="A0A840CW70"/>
<evidence type="ECO:0000313" key="7">
    <source>
        <dbReference type="EMBL" id="MBB4036722.1"/>
    </source>
</evidence>
<organism evidence="7 8">
    <name type="scientific">Dysgonomonas hofstadii</name>
    <dbReference type="NCBI Taxonomy" id="637886"/>
    <lineage>
        <taxon>Bacteria</taxon>
        <taxon>Pseudomonadati</taxon>
        <taxon>Bacteroidota</taxon>
        <taxon>Bacteroidia</taxon>
        <taxon>Bacteroidales</taxon>
        <taxon>Dysgonomonadaceae</taxon>
        <taxon>Dysgonomonas</taxon>
    </lineage>
</organism>
<comment type="caution">
    <text evidence="7">The sequence shown here is derived from an EMBL/GenBank/DDBJ whole genome shotgun (WGS) entry which is preliminary data.</text>
</comment>
<reference evidence="7 8" key="1">
    <citation type="submission" date="2020-08" db="EMBL/GenBank/DDBJ databases">
        <title>Genomic Encyclopedia of Type Strains, Phase IV (KMG-IV): sequencing the most valuable type-strain genomes for metagenomic binning, comparative biology and taxonomic classification.</title>
        <authorList>
            <person name="Goeker M."/>
        </authorList>
    </citation>
    <scope>NUCLEOTIDE SEQUENCE [LARGE SCALE GENOMIC DNA]</scope>
    <source>
        <strain evidence="7 8">DSM 104969</strain>
    </source>
</reference>
<protein>
    <submittedName>
        <fullName evidence="7">Ca-activated chloride channel family protein</fullName>
    </submittedName>
</protein>
<accession>A0A840CW70</accession>
<dbReference type="Pfam" id="PF00092">
    <property type="entry name" value="VWA"/>
    <property type="match status" value="1"/>
</dbReference>
<name>A0A840CW70_9BACT</name>
<dbReference type="InterPro" id="IPR036465">
    <property type="entry name" value="vWFA_dom_sf"/>
</dbReference>
<evidence type="ECO:0000256" key="2">
    <source>
        <dbReference type="ARBA" id="ARBA00022692"/>
    </source>
</evidence>
<sequence>MMDIVYANPKYLFLLLLLIPLIGWYIYKLRKMQATFKMSSGFAFEKAPSTLRVYLRHFPFLLRIIALALIIIVLARPQSVSSSDTSNSEGIDIVMALDISGTMMAQDFSPTRLEAAKKVAAEFINDRPNDRIGLVIFAGESFTQCPLTTDHRVLLNLLNEVKFGMIQDGTAIGLGLANSVNRLKDSQSKSKIAILLTDGSNNAGQIPPLTAAELAASYGIRVYTIGIGSRGTSLARIMTPYGPQTMQVSGDFDERTLTEIASITKGTYFRATDNTSLKQIYDEIDQMEKTHISVNTVTKRKELYLPFAILALALAGLELFLRRTWLRNIP</sequence>
<dbReference type="PANTHER" id="PTHR22550">
    <property type="entry name" value="SPORE GERMINATION PROTEIN"/>
    <property type="match status" value="1"/>
</dbReference>
<dbReference type="SMART" id="SM00327">
    <property type="entry name" value="VWA"/>
    <property type="match status" value="1"/>
</dbReference>
<dbReference type="EMBL" id="JACIEP010000008">
    <property type="protein sequence ID" value="MBB4036722.1"/>
    <property type="molecule type" value="Genomic_DNA"/>
</dbReference>
<proteinExistence type="predicted"/>
<keyword evidence="2 5" id="KW-0812">Transmembrane</keyword>
<dbReference type="CDD" id="cd01467">
    <property type="entry name" value="vWA_BatA_type"/>
    <property type="match status" value="1"/>
</dbReference>
<dbReference type="Gene3D" id="3.40.50.410">
    <property type="entry name" value="von Willebrand factor, type A domain"/>
    <property type="match status" value="1"/>
</dbReference>
<dbReference type="SUPFAM" id="SSF53300">
    <property type="entry name" value="vWA-like"/>
    <property type="match status" value="1"/>
</dbReference>
<evidence type="ECO:0000256" key="3">
    <source>
        <dbReference type="ARBA" id="ARBA00022989"/>
    </source>
</evidence>
<evidence type="ECO:0000313" key="8">
    <source>
        <dbReference type="Proteomes" id="UP000555103"/>
    </source>
</evidence>
<keyword evidence="4 5" id="KW-0472">Membrane</keyword>
<feature type="transmembrane region" description="Helical" evidence="5">
    <location>
        <begin position="60"/>
        <end position="77"/>
    </location>
</feature>
<keyword evidence="8" id="KW-1185">Reference proteome</keyword>
<evidence type="ECO:0000256" key="4">
    <source>
        <dbReference type="ARBA" id="ARBA00023136"/>
    </source>
</evidence>
<dbReference type="InterPro" id="IPR024163">
    <property type="entry name" value="Aerotolerance_reg_N"/>
</dbReference>
<dbReference type="Pfam" id="PF07584">
    <property type="entry name" value="BatA"/>
    <property type="match status" value="1"/>
</dbReference>
<dbReference type="Proteomes" id="UP000555103">
    <property type="component" value="Unassembled WGS sequence"/>
</dbReference>
<dbReference type="InterPro" id="IPR033881">
    <property type="entry name" value="vWA_BatA_type"/>
</dbReference>
<dbReference type="InterPro" id="IPR050768">
    <property type="entry name" value="UPF0353/GerABKA_families"/>
</dbReference>
<evidence type="ECO:0000256" key="1">
    <source>
        <dbReference type="ARBA" id="ARBA00022475"/>
    </source>
</evidence>
<feature type="domain" description="VWFA" evidence="6">
    <location>
        <begin position="92"/>
        <end position="284"/>
    </location>
</feature>
<gene>
    <name evidence="7" type="ORF">GGR21_002628</name>
</gene>
<keyword evidence="3 5" id="KW-1133">Transmembrane helix</keyword>
<dbReference type="PROSITE" id="PS50234">
    <property type="entry name" value="VWFA"/>
    <property type="match status" value="1"/>
</dbReference>
<feature type="transmembrane region" description="Helical" evidence="5">
    <location>
        <begin position="303"/>
        <end position="321"/>
    </location>
</feature>
<keyword evidence="1" id="KW-1003">Cell membrane</keyword>